<organism evidence="1 2">
    <name type="scientific">Melastoma candidum</name>
    <dbReference type="NCBI Taxonomy" id="119954"/>
    <lineage>
        <taxon>Eukaryota</taxon>
        <taxon>Viridiplantae</taxon>
        <taxon>Streptophyta</taxon>
        <taxon>Embryophyta</taxon>
        <taxon>Tracheophyta</taxon>
        <taxon>Spermatophyta</taxon>
        <taxon>Magnoliopsida</taxon>
        <taxon>eudicotyledons</taxon>
        <taxon>Gunneridae</taxon>
        <taxon>Pentapetalae</taxon>
        <taxon>rosids</taxon>
        <taxon>malvids</taxon>
        <taxon>Myrtales</taxon>
        <taxon>Melastomataceae</taxon>
        <taxon>Melastomatoideae</taxon>
        <taxon>Melastomateae</taxon>
        <taxon>Melastoma</taxon>
    </lineage>
</organism>
<proteinExistence type="predicted"/>
<dbReference type="Proteomes" id="UP001057402">
    <property type="component" value="Chromosome 1"/>
</dbReference>
<accession>A0ACB9SDK0</accession>
<protein>
    <submittedName>
        <fullName evidence="1">Uncharacterized protein</fullName>
    </submittedName>
</protein>
<evidence type="ECO:0000313" key="2">
    <source>
        <dbReference type="Proteomes" id="UP001057402"/>
    </source>
</evidence>
<gene>
    <name evidence="1" type="ORF">MLD38_001516</name>
</gene>
<reference evidence="2" key="1">
    <citation type="journal article" date="2023" name="Front. Plant Sci.">
        <title>Chromosomal-level genome assembly of Melastoma candidum provides insights into trichome evolution.</title>
        <authorList>
            <person name="Zhong Y."/>
            <person name="Wu W."/>
            <person name="Sun C."/>
            <person name="Zou P."/>
            <person name="Liu Y."/>
            <person name="Dai S."/>
            <person name="Zhou R."/>
        </authorList>
    </citation>
    <scope>NUCLEOTIDE SEQUENCE [LARGE SCALE GENOMIC DNA]</scope>
</reference>
<keyword evidence="2" id="KW-1185">Reference proteome</keyword>
<sequence length="224" mass="24180">MAFVSWVGNLLRQNASRHGHREPSSLGPVLFQAIRCMSSKLFIGGLSYATDDISLKETFSSYGEIIEARVIMDRETGRSKGFGFVSFTSQDEASSAMQDMDGKDLHGRRIRVNYAVEKSRGGFPGFQGGTGFRDNTSYSSGGYGGGSRYRDSSAHADYTDRRGGGYDGSRTRNFASSGGAGDVNFFTSGAEDEYTCKVHDDLAACHLPGGDLQPGDLEGENKTK</sequence>
<evidence type="ECO:0000313" key="1">
    <source>
        <dbReference type="EMBL" id="KAI4389275.1"/>
    </source>
</evidence>
<comment type="caution">
    <text evidence="1">The sequence shown here is derived from an EMBL/GenBank/DDBJ whole genome shotgun (WGS) entry which is preliminary data.</text>
</comment>
<name>A0ACB9SDK0_9MYRT</name>
<dbReference type="EMBL" id="CM042880">
    <property type="protein sequence ID" value="KAI4389275.1"/>
    <property type="molecule type" value="Genomic_DNA"/>
</dbReference>